<protein>
    <recommendedName>
        <fullName evidence="5">Fucose-specific lectin</fullName>
    </recommendedName>
</protein>
<gene>
    <name evidence="3" type="ORF">QBC47DRAFT_387152</name>
</gene>
<organism evidence="3 4">
    <name type="scientific">Echria macrotheca</name>
    <dbReference type="NCBI Taxonomy" id="438768"/>
    <lineage>
        <taxon>Eukaryota</taxon>
        <taxon>Fungi</taxon>
        <taxon>Dikarya</taxon>
        <taxon>Ascomycota</taxon>
        <taxon>Pezizomycotina</taxon>
        <taxon>Sordariomycetes</taxon>
        <taxon>Sordariomycetidae</taxon>
        <taxon>Sordariales</taxon>
        <taxon>Schizotheciaceae</taxon>
        <taxon>Echria</taxon>
    </lineage>
</organism>
<feature type="transmembrane region" description="Helical" evidence="2">
    <location>
        <begin position="94"/>
        <end position="117"/>
    </location>
</feature>
<keyword evidence="4" id="KW-1185">Reference proteome</keyword>
<keyword evidence="2" id="KW-0472">Membrane</keyword>
<keyword evidence="2" id="KW-1133">Transmembrane helix</keyword>
<comment type="caution">
    <text evidence="3">The sequence shown here is derived from an EMBL/GenBank/DDBJ whole genome shotgun (WGS) entry which is preliminary data.</text>
</comment>
<evidence type="ECO:0000313" key="3">
    <source>
        <dbReference type="EMBL" id="KAK1753797.1"/>
    </source>
</evidence>
<evidence type="ECO:0000313" key="4">
    <source>
        <dbReference type="Proteomes" id="UP001239445"/>
    </source>
</evidence>
<evidence type="ECO:0000256" key="1">
    <source>
        <dbReference type="SAM" id="MobiDB-lite"/>
    </source>
</evidence>
<dbReference type="EMBL" id="MU839837">
    <property type="protein sequence ID" value="KAK1753797.1"/>
    <property type="molecule type" value="Genomic_DNA"/>
</dbReference>
<dbReference type="Gene3D" id="2.120.10.70">
    <property type="entry name" value="Fucose-specific lectin"/>
    <property type="match status" value="1"/>
</dbReference>
<sequence>MAAHGERARLSYSNLETVQNLHSPRWNPLLGNGLEVVPDGHHRPYEHNDKHHVFVRSKDDKILVNADPQPPEVAFDEGNASTPPAKIWGIRRKLFWIFVALTVIVVLAASIGGGIGARLAADARTKQSIPSSDPDTNSGNSTTSSSPARAPFRNLGIAALRWVDGKNISHFHLYSQSTNSTHTRVLESSWDSNSETWTVAPITDDDADEVKPGTPIAVSAGFPHTNTSIELVKSVFFLQSAGTITERQSPFKEQDGVWGNDNFSGLYSASNASSIFSYWYQDLQNRTQILATFFQELGANSLTVGRYIENGVDDGLPWESTRNSISIQDGSPIVAVPAGSRRDLRLYIGGTDGTMKQYAYSLDQNVLGNPINTALPLSPHTPFCVTIEDNRNWYTTATLPECTRTSTGTFITHLLLYASADRGTLSLVSWNCSSGFVEQQSRIEKLLKPNRTYLGLASTSASNLTFVDQRVYVLFDEGAGPQVEEWGVPASGGLNIAQQNGPWNLLGSVPIQL</sequence>
<dbReference type="AlphaFoldDB" id="A0AAJ0B973"/>
<evidence type="ECO:0008006" key="5">
    <source>
        <dbReference type="Google" id="ProtNLM"/>
    </source>
</evidence>
<evidence type="ECO:0000256" key="2">
    <source>
        <dbReference type="SAM" id="Phobius"/>
    </source>
</evidence>
<dbReference type="SUPFAM" id="SSF89372">
    <property type="entry name" value="Fucose-specific lectin"/>
    <property type="match status" value="1"/>
</dbReference>
<feature type="region of interest" description="Disordered" evidence="1">
    <location>
        <begin position="123"/>
        <end position="150"/>
    </location>
</feature>
<feature type="compositionally biased region" description="Low complexity" evidence="1">
    <location>
        <begin position="130"/>
        <end position="147"/>
    </location>
</feature>
<dbReference type="Proteomes" id="UP001239445">
    <property type="component" value="Unassembled WGS sequence"/>
</dbReference>
<proteinExistence type="predicted"/>
<name>A0AAJ0B973_9PEZI</name>
<accession>A0AAJ0B973</accession>
<reference evidence="3" key="1">
    <citation type="submission" date="2023-06" db="EMBL/GenBank/DDBJ databases">
        <title>Genome-scale phylogeny and comparative genomics of the fungal order Sordariales.</title>
        <authorList>
            <consortium name="Lawrence Berkeley National Laboratory"/>
            <person name="Hensen N."/>
            <person name="Bonometti L."/>
            <person name="Westerberg I."/>
            <person name="Brannstrom I.O."/>
            <person name="Guillou S."/>
            <person name="Cros-Aarteil S."/>
            <person name="Calhoun S."/>
            <person name="Haridas S."/>
            <person name="Kuo A."/>
            <person name="Mondo S."/>
            <person name="Pangilinan J."/>
            <person name="Riley R."/>
            <person name="Labutti K."/>
            <person name="Andreopoulos B."/>
            <person name="Lipzen A."/>
            <person name="Chen C."/>
            <person name="Yanf M."/>
            <person name="Daum C."/>
            <person name="Ng V."/>
            <person name="Clum A."/>
            <person name="Steindorff A."/>
            <person name="Ohm R."/>
            <person name="Martin F."/>
            <person name="Silar P."/>
            <person name="Natvig D."/>
            <person name="Lalanne C."/>
            <person name="Gautier V."/>
            <person name="Ament-Velasquez S.L."/>
            <person name="Kruys A."/>
            <person name="Hutchinson M.I."/>
            <person name="Powell A.J."/>
            <person name="Barry K."/>
            <person name="Miller A.N."/>
            <person name="Grigoriev I.V."/>
            <person name="Debuchy R."/>
            <person name="Gladieux P."/>
            <person name="Thoren M.H."/>
            <person name="Johannesson H."/>
        </authorList>
    </citation>
    <scope>NUCLEOTIDE SEQUENCE</scope>
    <source>
        <strain evidence="3">PSN4</strain>
    </source>
</reference>
<keyword evidence="2" id="KW-0812">Transmembrane</keyword>